<reference evidence="2 3" key="1">
    <citation type="submission" date="2019-03" db="EMBL/GenBank/DDBJ databases">
        <title>First draft genome of Liparis tanakae, snailfish: a comprehensive survey of snailfish specific genes.</title>
        <authorList>
            <person name="Kim W."/>
            <person name="Song I."/>
            <person name="Jeong J.-H."/>
            <person name="Kim D."/>
            <person name="Kim S."/>
            <person name="Ryu S."/>
            <person name="Song J.Y."/>
            <person name="Lee S.K."/>
        </authorList>
    </citation>
    <scope>NUCLEOTIDE SEQUENCE [LARGE SCALE GENOMIC DNA]</scope>
    <source>
        <tissue evidence="2">Muscle</tissue>
    </source>
</reference>
<comment type="caution">
    <text evidence="2">The sequence shown here is derived from an EMBL/GenBank/DDBJ whole genome shotgun (WGS) entry which is preliminary data.</text>
</comment>
<organism evidence="2 3">
    <name type="scientific">Liparis tanakae</name>
    <name type="common">Tanaka's snailfish</name>
    <dbReference type="NCBI Taxonomy" id="230148"/>
    <lineage>
        <taxon>Eukaryota</taxon>
        <taxon>Metazoa</taxon>
        <taxon>Chordata</taxon>
        <taxon>Craniata</taxon>
        <taxon>Vertebrata</taxon>
        <taxon>Euteleostomi</taxon>
        <taxon>Actinopterygii</taxon>
        <taxon>Neopterygii</taxon>
        <taxon>Teleostei</taxon>
        <taxon>Neoteleostei</taxon>
        <taxon>Acanthomorphata</taxon>
        <taxon>Eupercaria</taxon>
        <taxon>Perciformes</taxon>
        <taxon>Cottioidei</taxon>
        <taxon>Cottales</taxon>
        <taxon>Liparidae</taxon>
        <taxon>Liparis</taxon>
    </lineage>
</organism>
<evidence type="ECO:0000313" key="2">
    <source>
        <dbReference type="EMBL" id="TNN50688.1"/>
    </source>
</evidence>
<evidence type="ECO:0000256" key="1">
    <source>
        <dbReference type="SAM" id="MobiDB-lite"/>
    </source>
</evidence>
<dbReference type="AlphaFoldDB" id="A0A4Z2GAV7"/>
<accession>A0A4Z2GAV7</accession>
<feature type="region of interest" description="Disordered" evidence="1">
    <location>
        <begin position="1"/>
        <end position="55"/>
    </location>
</feature>
<dbReference type="Proteomes" id="UP000314294">
    <property type="component" value="Unassembled WGS sequence"/>
</dbReference>
<name>A0A4Z2GAV7_9TELE</name>
<sequence length="69" mass="7455">MPCSHQRYAPTAERKTSLNPGSEPRGGPGKLPESGGSRVEEVKKPSVSPVWKRRGIGLKPLCPAQQLMC</sequence>
<gene>
    <name evidence="2" type="ORF">EYF80_039138</name>
</gene>
<dbReference type="EMBL" id="SRLO01000609">
    <property type="protein sequence ID" value="TNN50688.1"/>
    <property type="molecule type" value="Genomic_DNA"/>
</dbReference>
<proteinExistence type="predicted"/>
<evidence type="ECO:0000313" key="3">
    <source>
        <dbReference type="Proteomes" id="UP000314294"/>
    </source>
</evidence>
<keyword evidence="3" id="KW-1185">Reference proteome</keyword>
<protein>
    <submittedName>
        <fullName evidence="2">Uncharacterized protein</fullName>
    </submittedName>
</protein>